<gene>
    <name evidence="1" type="ORF">Nepgr_006678</name>
</gene>
<protein>
    <submittedName>
        <fullName evidence="1">Uncharacterized protein</fullName>
    </submittedName>
</protein>
<dbReference type="EMBL" id="BSYO01000005">
    <property type="protein sequence ID" value="GMH04838.1"/>
    <property type="molecule type" value="Genomic_DNA"/>
</dbReference>
<organism evidence="1 2">
    <name type="scientific">Nepenthes gracilis</name>
    <name type="common">Slender pitcher plant</name>
    <dbReference type="NCBI Taxonomy" id="150966"/>
    <lineage>
        <taxon>Eukaryota</taxon>
        <taxon>Viridiplantae</taxon>
        <taxon>Streptophyta</taxon>
        <taxon>Embryophyta</taxon>
        <taxon>Tracheophyta</taxon>
        <taxon>Spermatophyta</taxon>
        <taxon>Magnoliopsida</taxon>
        <taxon>eudicotyledons</taxon>
        <taxon>Gunneridae</taxon>
        <taxon>Pentapetalae</taxon>
        <taxon>Caryophyllales</taxon>
        <taxon>Nepenthaceae</taxon>
        <taxon>Nepenthes</taxon>
    </lineage>
</organism>
<evidence type="ECO:0000313" key="2">
    <source>
        <dbReference type="Proteomes" id="UP001279734"/>
    </source>
</evidence>
<proteinExistence type="predicted"/>
<reference evidence="1" key="1">
    <citation type="submission" date="2023-05" db="EMBL/GenBank/DDBJ databases">
        <title>Nepenthes gracilis genome sequencing.</title>
        <authorList>
            <person name="Fukushima K."/>
        </authorList>
    </citation>
    <scope>NUCLEOTIDE SEQUENCE</scope>
    <source>
        <strain evidence="1">SING2019-196</strain>
    </source>
</reference>
<dbReference type="Proteomes" id="UP001279734">
    <property type="component" value="Unassembled WGS sequence"/>
</dbReference>
<keyword evidence="2" id="KW-1185">Reference proteome</keyword>
<name>A0AAD3S5L3_NEPGR</name>
<dbReference type="AlphaFoldDB" id="A0AAD3S5L3"/>
<evidence type="ECO:0000313" key="1">
    <source>
        <dbReference type="EMBL" id="GMH04838.1"/>
    </source>
</evidence>
<sequence>MMLRRLVHLAEDLGIRSVVDVPFDGARSYPDRQCFMRHIGPDGWLQEPSLCELSGIQSWKMGLYDFLTLGCMCSGVLAHCSRCNGFGGAVGNFSLGVRDFVQGWPNLWPVDMLCLTVIEGAKWKGCVSLMMCCEAWAGSSLLSCEELPIPFIEVLWTCRCYLNLLLCNVCCACFGFAGSGSRGIVSLNLIFWFGAGDGCVALMLQQ</sequence>
<accession>A0AAD3S5L3</accession>
<comment type="caution">
    <text evidence="1">The sequence shown here is derived from an EMBL/GenBank/DDBJ whole genome shotgun (WGS) entry which is preliminary data.</text>
</comment>